<accession>A0AAV8V5N1</accession>
<dbReference type="Proteomes" id="UP001159042">
    <property type="component" value="Unassembled WGS sequence"/>
</dbReference>
<feature type="compositionally biased region" description="Basic and acidic residues" evidence="1">
    <location>
        <begin position="1"/>
        <end position="21"/>
    </location>
</feature>
<organism evidence="2 3">
    <name type="scientific">Exocentrus adspersus</name>
    <dbReference type="NCBI Taxonomy" id="1586481"/>
    <lineage>
        <taxon>Eukaryota</taxon>
        <taxon>Metazoa</taxon>
        <taxon>Ecdysozoa</taxon>
        <taxon>Arthropoda</taxon>
        <taxon>Hexapoda</taxon>
        <taxon>Insecta</taxon>
        <taxon>Pterygota</taxon>
        <taxon>Neoptera</taxon>
        <taxon>Endopterygota</taxon>
        <taxon>Coleoptera</taxon>
        <taxon>Polyphaga</taxon>
        <taxon>Cucujiformia</taxon>
        <taxon>Chrysomeloidea</taxon>
        <taxon>Cerambycidae</taxon>
        <taxon>Lamiinae</taxon>
        <taxon>Acanthocinini</taxon>
        <taxon>Exocentrus</taxon>
    </lineage>
</organism>
<reference evidence="2 3" key="1">
    <citation type="journal article" date="2023" name="Insect Mol. Biol.">
        <title>Genome sequencing provides insights into the evolution of gene families encoding plant cell wall-degrading enzymes in longhorned beetles.</title>
        <authorList>
            <person name="Shin N.R."/>
            <person name="Okamura Y."/>
            <person name="Kirsch R."/>
            <person name="Pauchet Y."/>
        </authorList>
    </citation>
    <scope>NUCLEOTIDE SEQUENCE [LARGE SCALE GENOMIC DNA]</scope>
    <source>
        <strain evidence="2">EAD_L_NR</strain>
    </source>
</reference>
<comment type="caution">
    <text evidence="2">The sequence shown here is derived from an EMBL/GenBank/DDBJ whole genome shotgun (WGS) entry which is preliminary data.</text>
</comment>
<evidence type="ECO:0000256" key="1">
    <source>
        <dbReference type="SAM" id="MobiDB-lite"/>
    </source>
</evidence>
<name>A0AAV8V5N1_9CUCU</name>
<dbReference type="AlphaFoldDB" id="A0AAV8V5N1"/>
<dbReference type="EMBL" id="JANEYG010000563">
    <property type="protein sequence ID" value="KAJ8909452.1"/>
    <property type="molecule type" value="Genomic_DNA"/>
</dbReference>
<proteinExistence type="predicted"/>
<keyword evidence="3" id="KW-1185">Reference proteome</keyword>
<gene>
    <name evidence="2" type="ORF">NQ315_011417</name>
</gene>
<feature type="region of interest" description="Disordered" evidence="1">
    <location>
        <begin position="1"/>
        <end position="35"/>
    </location>
</feature>
<evidence type="ECO:0000313" key="3">
    <source>
        <dbReference type="Proteomes" id="UP001159042"/>
    </source>
</evidence>
<protein>
    <submittedName>
        <fullName evidence="2">Uncharacterized protein</fullName>
    </submittedName>
</protein>
<evidence type="ECO:0000313" key="2">
    <source>
        <dbReference type="EMBL" id="KAJ8909452.1"/>
    </source>
</evidence>
<sequence length="67" mass="7657">MFMAKHLHDLHHGIDKRHTNEETSTASSEPPQYSTVKIKTLHIMDAVGIRCPKNFKKDPNGVCQQEE</sequence>
<feature type="compositionally biased region" description="Polar residues" evidence="1">
    <location>
        <begin position="22"/>
        <end position="35"/>
    </location>
</feature>